<feature type="transmembrane region" description="Helical" evidence="1">
    <location>
        <begin position="32"/>
        <end position="54"/>
    </location>
</feature>
<gene>
    <name evidence="2" type="ORF">SAMN05421748_1185</name>
</gene>
<accession>A0A285J917</accession>
<dbReference type="RefSeq" id="WP_097324876.1">
    <property type="nucleotide sequence ID" value="NZ_OBDY01000018.1"/>
</dbReference>
<evidence type="ECO:0000256" key="1">
    <source>
        <dbReference type="SAM" id="Phobius"/>
    </source>
</evidence>
<name>A0A285J917_9ACTN</name>
<organism evidence="2 3">
    <name type="scientific">Paractinoplanes atraurantiacus</name>
    <dbReference type="NCBI Taxonomy" id="1036182"/>
    <lineage>
        <taxon>Bacteria</taxon>
        <taxon>Bacillati</taxon>
        <taxon>Actinomycetota</taxon>
        <taxon>Actinomycetes</taxon>
        <taxon>Micromonosporales</taxon>
        <taxon>Micromonosporaceae</taxon>
        <taxon>Paractinoplanes</taxon>
    </lineage>
</organism>
<dbReference type="AlphaFoldDB" id="A0A285J917"/>
<proteinExistence type="predicted"/>
<keyword evidence="1" id="KW-1133">Transmembrane helix</keyword>
<evidence type="ECO:0000313" key="2">
    <source>
        <dbReference type="EMBL" id="SNY56815.1"/>
    </source>
</evidence>
<feature type="transmembrane region" description="Helical" evidence="1">
    <location>
        <begin position="85"/>
        <end position="106"/>
    </location>
</feature>
<keyword evidence="1" id="KW-0812">Transmembrane</keyword>
<dbReference type="EMBL" id="OBDY01000018">
    <property type="protein sequence ID" value="SNY56815.1"/>
    <property type="molecule type" value="Genomic_DNA"/>
</dbReference>
<keyword evidence="1" id="KW-0472">Membrane</keyword>
<keyword evidence="3" id="KW-1185">Reference proteome</keyword>
<sequence>MTTEDVDGFAARMAYALHKDPADDVRRTTLHLWIIAVTLAWLVVVPLVVLYGLITGTGGAFTLATVLIVALPFTAAALATKNGRFGLGGLYVVLTLLMALPAAGIAQLG</sequence>
<feature type="transmembrane region" description="Helical" evidence="1">
    <location>
        <begin position="60"/>
        <end position="78"/>
    </location>
</feature>
<dbReference type="Proteomes" id="UP000219612">
    <property type="component" value="Unassembled WGS sequence"/>
</dbReference>
<evidence type="ECO:0000313" key="3">
    <source>
        <dbReference type="Proteomes" id="UP000219612"/>
    </source>
</evidence>
<protein>
    <submittedName>
        <fullName evidence="2">Uncharacterized protein</fullName>
    </submittedName>
</protein>
<reference evidence="2 3" key="1">
    <citation type="submission" date="2017-09" db="EMBL/GenBank/DDBJ databases">
        <authorList>
            <person name="Ehlers B."/>
            <person name="Leendertz F.H."/>
        </authorList>
    </citation>
    <scope>NUCLEOTIDE SEQUENCE [LARGE SCALE GENOMIC DNA]</scope>
    <source>
        <strain evidence="2 3">CGMCC 4.6857</strain>
    </source>
</reference>